<dbReference type="Gene3D" id="3.40.1280.10">
    <property type="match status" value="1"/>
</dbReference>
<dbReference type="PANTHER" id="PTHR46417:SF1">
    <property type="entry name" value="TRNA (GUANINE-N(1)-)-METHYLTRANSFERASE"/>
    <property type="match status" value="1"/>
</dbReference>
<dbReference type="GO" id="GO:0005829">
    <property type="term" value="C:cytosol"/>
    <property type="evidence" value="ECO:0007669"/>
    <property type="project" value="TreeGrafter"/>
</dbReference>
<dbReference type="GO" id="GO:0052906">
    <property type="term" value="F:tRNA (guanine(37)-N1)-methyltransferase activity"/>
    <property type="evidence" value="ECO:0007669"/>
    <property type="project" value="UniProtKB-UniRule"/>
</dbReference>
<evidence type="ECO:0000256" key="15">
    <source>
        <dbReference type="HAMAP-Rule" id="MF_00605"/>
    </source>
</evidence>
<dbReference type="InterPro" id="IPR029028">
    <property type="entry name" value="Alpha/beta_knot_MTases"/>
</dbReference>
<gene>
    <name evidence="15" type="primary">trmD</name>
    <name evidence="20" type="ORF">FLM9_749</name>
</gene>
<keyword evidence="8 15" id="KW-0489">Methyltransferase</keyword>
<evidence type="ECO:0000256" key="11">
    <source>
        <dbReference type="ARBA" id="ARBA00022694"/>
    </source>
</evidence>
<organism evidence="20 21">
    <name type="scientific">Candidatus Synechococcus spongiarum</name>
    <dbReference type="NCBI Taxonomy" id="431041"/>
    <lineage>
        <taxon>Bacteria</taxon>
        <taxon>Bacillati</taxon>
        <taxon>Cyanobacteriota</taxon>
        <taxon>Cyanophyceae</taxon>
        <taxon>Synechococcales</taxon>
        <taxon>Synechococcaceae</taxon>
        <taxon>Synechococcus</taxon>
    </lineage>
</organism>
<evidence type="ECO:0000256" key="17">
    <source>
        <dbReference type="RuleBase" id="RU003464"/>
    </source>
</evidence>
<dbReference type="NCBIfam" id="NF000648">
    <property type="entry name" value="PRK00026.1"/>
    <property type="match status" value="1"/>
</dbReference>
<dbReference type="GO" id="GO:0002939">
    <property type="term" value="P:tRNA N1-guanine methylation"/>
    <property type="evidence" value="ECO:0007669"/>
    <property type="project" value="TreeGrafter"/>
</dbReference>
<evidence type="ECO:0000256" key="14">
    <source>
        <dbReference type="ARBA" id="ARBA00047783"/>
    </source>
</evidence>
<dbReference type="InterPro" id="IPR016009">
    <property type="entry name" value="tRNA_MeTrfase_TRMD/TRM10"/>
</dbReference>
<dbReference type="CDD" id="cd18080">
    <property type="entry name" value="TrmD-like"/>
    <property type="match status" value="1"/>
</dbReference>
<dbReference type="SUPFAM" id="SSF75217">
    <property type="entry name" value="alpha/beta knot"/>
    <property type="match status" value="1"/>
</dbReference>
<dbReference type="InterPro" id="IPR029026">
    <property type="entry name" value="tRNA_m1G_MTases_N"/>
</dbReference>
<evidence type="ECO:0000256" key="1">
    <source>
        <dbReference type="ARBA" id="ARBA00002634"/>
    </source>
</evidence>
<comment type="similarity">
    <text evidence="3 15 17">Belongs to the RNA methyltransferase TrmD family.</text>
</comment>
<comment type="subcellular location">
    <subcellularLocation>
        <location evidence="2 15 17">Cytoplasm</location>
    </subcellularLocation>
</comment>
<evidence type="ECO:0000256" key="18">
    <source>
        <dbReference type="SAM" id="MobiDB-lite"/>
    </source>
</evidence>
<evidence type="ECO:0000256" key="3">
    <source>
        <dbReference type="ARBA" id="ARBA00007630"/>
    </source>
</evidence>
<evidence type="ECO:0000256" key="13">
    <source>
        <dbReference type="ARBA" id="ARBA00033392"/>
    </source>
</evidence>
<evidence type="ECO:0000313" key="21">
    <source>
        <dbReference type="Proteomes" id="UP000182631"/>
    </source>
</evidence>
<dbReference type="EC" id="2.1.1.228" evidence="5 15"/>
<evidence type="ECO:0000313" key="20">
    <source>
        <dbReference type="EMBL" id="SAY40050.1"/>
    </source>
</evidence>
<dbReference type="OrthoDB" id="9807416at2"/>
<protein>
    <recommendedName>
        <fullName evidence="6 15">tRNA (guanine-N(1)-)-methyltransferase</fullName>
        <ecNumber evidence="5 15">2.1.1.228</ecNumber>
    </recommendedName>
    <alternativeName>
        <fullName evidence="12 15">M1G-methyltransferase</fullName>
    </alternativeName>
    <alternativeName>
        <fullName evidence="13 15">tRNA [GM37] methyltransferase</fullName>
    </alternativeName>
</protein>
<keyword evidence="21" id="KW-1185">Reference proteome</keyword>
<accession>A0A164ZT39</accession>
<feature type="compositionally biased region" description="Basic and acidic residues" evidence="18">
    <location>
        <begin position="217"/>
        <end position="235"/>
    </location>
</feature>
<dbReference type="Gene3D" id="1.10.1270.20">
    <property type="entry name" value="tRNA(m1g37)methyltransferase, domain 2"/>
    <property type="match status" value="1"/>
</dbReference>
<evidence type="ECO:0000256" key="6">
    <source>
        <dbReference type="ARBA" id="ARBA00014679"/>
    </source>
</evidence>
<keyword evidence="10 15" id="KW-0949">S-adenosyl-L-methionine</keyword>
<evidence type="ECO:0000256" key="10">
    <source>
        <dbReference type="ARBA" id="ARBA00022691"/>
    </source>
</evidence>
<dbReference type="RefSeq" id="WP_074457272.1">
    <property type="nucleotide sequence ID" value="NZ_FITM01000086.1"/>
</dbReference>
<evidence type="ECO:0000256" key="12">
    <source>
        <dbReference type="ARBA" id="ARBA00029736"/>
    </source>
</evidence>
<evidence type="ECO:0000256" key="9">
    <source>
        <dbReference type="ARBA" id="ARBA00022679"/>
    </source>
</evidence>
<evidence type="ECO:0000256" key="4">
    <source>
        <dbReference type="ARBA" id="ARBA00011738"/>
    </source>
</evidence>
<dbReference type="EMBL" id="FITM01000086">
    <property type="protein sequence ID" value="SAY40050.1"/>
    <property type="molecule type" value="Genomic_DNA"/>
</dbReference>
<dbReference type="Proteomes" id="UP000182631">
    <property type="component" value="Unassembled WGS sequence"/>
</dbReference>
<evidence type="ECO:0000256" key="7">
    <source>
        <dbReference type="ARBA" id="ARBA00022490"/>
    </source>
</evidence>
<comment type="subunit">
    <text evidence="4 15 17">Homodimer.</text>
</comment>
<dbReference type="PANTHER" id="PTHR46417">
    <property type="entry name" value="TRNA (GUANINE-N(1)-)-METHYLTRANSFERASE"/>
    <property type="match status" value="1"/>
</dbReference>
<evidence type="ECO:0000256" key="8">
    <source>
        <dbReference type="ARBA" id="ARBA00022603"/>
    </source>
</evidence>
<evidence type="ECO:0000256" key="2">
    <source>
        <dbReference type="ARBA" id="ARBA00004496"/>
    </source>
</evidence>
<dbReference type="NCBIfam" id="TIGR00088">
    <property type="entry name" value="trmD"/>
    <property type="match status" value="1"/>
</dbReference>
<comment type="caution">
    <text evidence="15">Lacks conserved residue(s) required for the propagation of feature annotation.</text>
</comment>
<comment type="catalytic activity">
    <reaction evidence="14 15 17">
        <text>guanosine(37) in tRNA + S-adenosyl-L-methionine = N(1)-methylguanosine(37) in tRNA + S-adenosyl-L-homocysteine + H(+)</text>
        <dbReference type="Rhea" id="RHEA:36899"/>
        <dbReference type="Rhea" id="RHEA-COMP:10145"/>
        <dbReference type="Rhea" id="RHEA-COMP:10147"/>
        <dbReference type="ChEBI" id="CHEBI:15378"/>
        <dbReference type="ChEBI" id="CHEBI:57856"/>
        <dbReference type="ChEBI" id="CHEBI:59789"/>
        <dbReference type="ChEBI" id="CHEBI:73542"/>
        <dbReference type="ChEBI" id="CHEBI:74269"/>
        <dbReference type="EC" id="2.1.1.228"/>
    </reaction>
</comment>
<reference evidence="21" key="1">
    <citation type="submission" date="2016-02" db="EMBL/GenBank/DDBJ databases">
        <authorList>
            <person name="liu f."/>
        </authorList>
    </citation>
    <scope>NUCLEOTIDE SEQUENCE [LARGE SCALE GENOMIC DNA]</scope>
</reference>
<comment type="function">
    <text evidence="1 15 17">Specifically methylates guanosine-37 in various tRNAs.</text>
</comment>
<keyword evidence="7 15" id="KW-0963">Cytoplasm</keyword>
<dbReference type="InterPro" id="IPR002649">
    <property type="entry name" value="tRNA_m1G_MeTrfase_TrmD"/>
</dbReference>
<dbReference type="Pfam" id="PF01746">
    <property type="entry name" value="tRNA_m1G_MT"/>
    <property type="match status" value="1"/>
</dbReference>
<evidence type="ECO:0000256" key="5">
    <source>
        <dbReference type="ARBA" id="ARBA00012807"/>
    </source>
</evidence>
<feature type="region of interest" description="Disordered" evidence="18">
    <location>
        <begin position="214"/>
        <end position="245"/>
    </location>
</feature>
<proteinExistence type="inferred from homology"/>
<dbReference type="PIRSF" id="PIRSF000386">
    <property type="entry name" value="tRNA_mtase"/>
    <property type="match status" value="1"/>
</dbReference>
<keyword evidence="11 15" id="KW-0819">tRNA processing</keyword>
<keyword evidence="9 15" id="KW-0808">Transferase</keyword>
<sequence length="245" mass="27454">MDERQPQVPLRLDVVSLFPRTFQVLHGLGVIGRAFRSGLAELHTHNPRDFAPGPHHKVDDSPYGGGAGMVLKPEPVFAAVEAIPVGHRRRILLMCPQGRPFRQSDAQRLAADHDQLVMICGHYEGIDERIRCLADEELCVGDVVLTGGEIPAMAVINGVLRLRHGTVGQAESLQQESFCQGLLEYPHYTRPRLFRGMEVPGVLYSGDHGAISRWRQAQREQRTRQRRPELLRHPSETMAMASERP</sequence>
<feature type="binding site" evidence="15 16">
    <location>
        <position position="121"/>
    </location>
    <ligand>
        <name>S-adenosyl-L-methionine</name>
        <dbReference type="ChEBI" id="CHEBI:59789"/>
    </ligand>
</feature>
<dbReference type="InterPro" id="IPR023148">
    <property type="entry name" value="tRNA_m1G_MeTrfase_C_sf"/>
</dbReference>
<evidence type="ECO:0000259" key="19">
    <source>
        <dbReference type="Pfam" id="PF01746"/>
    </source>
</evidence>
<feature type="domain" description="tRNA methyltransferase TRMD/TRM10-type" evidence="19">
    <location>
        <begin position="10"/>
        <end position="232"/>
    </location>
</feature>
<dbReference type="AlphaFoldDB" id="A0A164ZT39"/>
<name>A0A164ZT39_9SYNE</name>
<evidence type="ECO:0000256" key="16">
    <source>
        <dbReference type="PIRSR" id="PIRSR000386-1"/>
    </source>
</evidence>
<dbReference type="HAMAP" id="MF_00605">
    <property type="entry name" value="TrmD"/>
    <property type="match status" value="1"/>
</dbReference>